<gene>
    <name evidence="1" type="ORF">NDES1114_LOCUS871</name>
</gene>
<evidence type="ECO:0000313" key="1">
    <source>
        <dbReference type="EMBL" id="CAD9089232.1"/>
    </source>
</evidence>
<dbReference type="AlphaFoldDB" id="A0A7S1KY27"/>
<proteinExistence type="predicted"/>
<dbReference type="EMBL" id="HBGF01001244">
    <property type="protein sequence ID" value="CAD9089232.1"/>
    <property type="molecule type" value="Transcribed_RNA"/>
</dbReference>
<reference evidence="1" key="1">
    <citation type="submission" date="2021-01" db="EMBL/GenBank/DDBJ databases">
        <authorList>
            <person name="Corre E."/>
            <person name="Pelletier E."/>
            <person name="Niang G."/>
            <person name="Scheremetjew M."/>
            <person name="Finn R."/>
            <person name="Kale V."/>
            <person name="Holt S."/>
            <person name="Cochrane G."/>
            <person name="Meng A."/>
            <person name="Brown T."/>
            <person name="Cohen L."/>
        </authorList>
    </citation>
    <scope>NUCLEOTIDE SEQUENCE</scope>
    <source>
        <strain evidence="1">CCAP 1951/1</strain>
    </source>
</reference>
<sequence>MLRRTRIVTSAPVSAKATAAAVGAKKKGEEDIPLPAPDVRRVPLDATLSARLQAMEDNDSAISQRLLQQHRDVERVRADAAVLLRWIDGCAQIATLSDGEIARQAKVALREAVLAPTTYAGQDTEKNVLFKHLTRGDAQSKDAGGS</sequence>
<organism evidence="1">
    <name type="scientific">Neobodo designis</name>
    <name type="common">Flagellated protozoan</name>
    <name type="synonym">Bodo designis</name>
    <dbReference type="NCBI Taxonomy" id="312471"/>
    <lineage>
        <taxon>Eukaryota</taxon>
        <taxon>Discoba</taxon>
        <taxon>Euglenozoa</taxon>
        <taxon>Kinetoplastea</taxon>
        <taxon>Metakinetoplastina</taxon>
        <taxon>Neobodonida</taxon>
        <taxon>Neobodo</taxon>
    </lineage>
</organism>
<name>A0A7S1KY27_NEODS</name>
<protein>
    <submittedName>
        <fullName evidence="1">Uncharacterized protein</fullName>
    </submittedName>
</protein>
<accession>A0A7S1KY27</accession>